<organism evidence="4">
    <name type="scientific">Physcomitrium patens</name>
    <name type="common">Spreading-leaved earth moss</name>
    <name type="synonym">Physcomitrella patens</name>
    <dbReference type="NCBI Taxonomy" id="3218"/>
    <lineage>
        <taxon>Eukaryota</taxon>
        <taxon>Viridiplantae</taxon>
        <taxon>Streptophyta</taxon>
        <taxon>Embryophyta</taxon>
        <taxon>Bryophyta</taxon>
        <taxon>Bryophytina</taxon>
        <taxon>Bryopsida</taxon>
        <taxon>Funariidae</taxon>
        <taxon>Funariales</taxon>
        <taxon>Funariaceae</taxon>
        <taxon>Physcomitrium</taxon>
    </lineage>
</organism>
<proteinExistence type="predicted"/>
<reference evidence="4 6" key="1">
    <citation type="journal article" date="2008" name="Science">
        <title>The Physcomitrella genome reveals evolutionary insights into the conquest of land by plants.</title>
        <authorList>
            <person name="Rensing S."/>
            <person name="Lang D."/>
            <person name="Zimmer A."/>
            <person name="Terry A."/>
            <person name="Salamov A."/>
            <person name="Shapiro H."/>
            <person name="Nishiyama T."/>
            <person name="Perroud P.-F."/>
            <person name="Lindquist E."/>
            <person name="Kamisugi Y."/>
            <person name="Tanahashi T."/>
            <person name="Sakakibara K."/>
            <person name="Fujita T."/>
            <person name="Oishi K."/>
            <person name="Shin-I T."/>
            <person name="Kuroki Y."/>
            <person name="Toyoda A."/>
            <person name="Suzuki Y."/>
            <person name="Hashimoto A."/>
            <person name="Yamaguchi K."/>
            <person name="Sugano A."/>
            <person name="Kohara Y."/>
            <person name="Fujiyama A."/>
            <person name="Anterola A."/>
            <person name="Aoki S."/>
            <person name="Ashton N."/>
            <person name="Barbazuk W.B."/>
            <person name="Barker E."/>
            <person name="Bennetzen J."/>
            <person name="Bezanilla M."/>
            <person name="Blankenship R."/>
            <person name="Cho S.H."/>
            <person name="Dutcher S."/>
            <person name="Estelle M."/>
            <person name="Fawcett J.A."/>
            <person name="Gundlach H."/>
            <person name="Hanada K."/>
            <person name="Heyl A."/>
            <person name="Hicks K.A."/>
            <person name="Hugh J."/>
            <person name="Lohr M."/>
            <person name="Mayer K."/>
            <person name="Melkozernov A."/>
            <person name="Murata T."/>
            <person name="Nelson D."/>
            <person name="Pils B."/>
            <person name="Prigge M."/>
            <person name="Reiss B."/>
            <person name="Renner T."/>
            <person name="Rombauts S."/>
            <person name="Rushton P."/>
            <person name="Sanderfoot A."/>
            <person name="Schween G."/>
            <person name="Shiu S.-H."/>
            <person name="Stueber K."/>
            <person name="Theodoulou F.L."/>
            <person name="Tu H."/>
            <person name="Van de Peer Y."/>
            <person name="Verrier P.J."/>
            <person name="Waters E."/>
            <person name="Wood A."/>
            <person name="Yang L."/>
            <person name="Cove D."/>
            <person name="Cuming A."/>
            <person name="Hasebe M."/>
            <person name="Lucas S."/>
            <person name="Mishler D.B."/>
            <person name="Reski R."/>
            <person name="Grigoriev I."/>
            <person name="Quatrano R.S."/>
            <person name="Boore J.L."/>
        </authorList>
    </citation>
    <scope>NUCLEOTIDE SEQUENCE [LARGE SCALE GENOMIC DNA]</scope>
    <source>
        <strain evidence="5 6">cv. Gransden 2004</strain>
    </source>
</reference>
<reference evidence="5" key="3">
    <citation type="submission" date="2020-12" db="UniProtKB">
        <authorList>
            <consortium name="EnsemblPlants"/>
        </authorList>
    </citation>
    <scope>IDENTIFICATION</scope>
</reference>
<dbReference type="EnsemblPlants" id="Pp3c24_2500V3.2">
    <property type="protein sequence ID" value="Pp3c24_2500V3.2"/>
    <property type="gene ID" value="Pp3c24_2500"/>
</dbReference>
<dbReference type="SUPFAM" id="SSF56399">
    <property type="entry name" value="ADP-ribosylation"/>
    <property type="match status" value="1"/>
</dbReference>
<dbReference type="AlphaFoldDB" id="A0A2K1IF90"/>
<dbReference type="PROSITE" id="PS50157">
    <property type="entry name" value="ZINC_FINGER_C2H2_2"/>
    <property type="match status" value="1"/>
</dbReference>
<feature type="region of interest" description="Disordered" evidence="2">
    <location>
        <begin position="24"/>
        <end position="60"/>
    </location>
</feature>
<accession>A0A2K1IF90</accession>
<evidence type="ECO:0000313" key="6">
    <source>
        <dbReference type="Proteomes" id="UP000006727"/>
    </source>
</evidence>
<dbReference type="PANTHER" id="PTHR31681">
    <property type="entry name" value="C2H2-LIKE ZINC FINGER PROTEIN"/>
    <property type="match status" value="1"/>
</dbReference>
<dbReference type="KEGG" id="ppp:112277014"/>
<dbReference type="STRING" id="3218.A0A2K1IF90"/>
<sequence length="419" mass="45887">MPGPCFSWAKSISFKAKSISFKSDSGSDISHESRFGSFSSTPLRGDHPKSPSRSNGCSQGCTPSIANLKEMLQGNSTLLGSRSVSHPSTCESLPKDEVVVHKTKNADSLHRAPLKTKPTRSFLKQYSISNVQEATRTSKELVNTVAKSKDNLCFVKGCSECSMHCNSGEGGIVIRDTHHHDALSPKCVYPKCGEAFSKPEALEMHQVVRHAVSELGRGNPSLNVIEIIFKTSWSVEAPCVRIERILKIDNTDRHISEFQSYRDAVKKSASDEGMQHERCLADGNELLRFYGSSFVCSLGTNGSTALCSMASCNVCSIIRWGFAVRNERGIFTTATSGKAHEIITAREKENWRGKHAMLVCRVIAGRICKTLDKASRFIDASCLPDGYDSVSPGMATNLDELTVFNPKAVLPCFLVVYSF</sequence>
<dbReference type="PROSITE" id="PS00028">
    <property type="entry name" value="ZINC_FINGER_C2H2_1"/>
    <property type="match status" value="1"/>
</dbReference>
<dbReference type="GeneID" id="112277014"/>
<dbReference type="Proteomes" id="UP000006727">
    <property type="component" value="Chromosome 24"/>
</dbReference>
<feature type="compositionally biased region" description="Polar residues" evidence="2">
    <location>
        <begin position="51"/>
        <end position="60"/>
    </location>
</feature>
<evidence type="ECO:0000256" key="1">
    <source>
        <dbReference type="PROSITE-ProRule" id="PRU00042"/>
    </source>
</evidence>
<dbReference type="EMBL" id="ABEU02000024">
    <property type="protein sequence ID" value="PNR27949.1"/>
    <property type="molecule type" value="Genomic_DNA"/>
</dbReference>
<evidence type="ECO:0000313" key="5">
    <source>
        <dbReference type="EnsemblPlants" id="Pp3c24_2500V3.1"/>
    </source>
</evidence>
<evidence type="ECO:0000259" key="3">
    <source>
        <dbReference type="PROSITE" id="PS50157"/>
    </source>
</evidence>
<gene>
    <name evidence="5" type="primary">LOC112277014</name>
    <name evidence="4" type="ORF">PHYPA_028541</name>
</gene>
<dbReference type="InterPro" id="IPR013087">
    <property type="entry name" value="Znf_C2H2_type"/>
</dbReference>
<feature type="domain" description="C2H2-type" evidence="3">
    <location>
        <begin position="185"/>
        <end position="215"/>
    </location>
</feature>
<evidence type="ECO:0000313" key="4">
    <source>
        <dbReference type="EMBL" id="PNR27949.1"/>
    </source>
</evidence>
<name>A0A2K1IF90_PHYPA</name>
<dbReference type="Gene3D" id="3.90.228.10">
    <property type="match status" value="1"/>
</dbReference>
<dbReference type="Gramene" id="Pp3c24_2500V3.2">
    <property type="protein sequence ID" value="Pp3c24_2500V3.2"/>
    <property type="gene ID" value="Pp3c24_2500"/>
</dbReference>
<dbReference type="Gramene" id="Pp3c24_2500V3.1">
    <property type="protein sequence ID" value="Pp3c24_2500V3.1"/>
    <property type="gene ID" value="Pp3c24_2500"/>
</dbReference>
<dbReference type="GO" id="GO:0008270">
    <property type="term" value="F:zinc ion binding"/>
    <property type="evidence" value="ECO:0007669"/>
    <property type="project" value="UniProtKB-KW"/>
</dbReference>
<keyword evidence="1" id="KW-0863">Zinc-finger</keyword>
<dbReference type="OMA" id="LLRFQCT"/>
<protein>
    <recommendedName>
        <fullName evidence="3">C2H2-type domain-containing protein</fullName>
    </recommendedName>
</protein>
<keyword evidence="6" id="KW-1185">Reference proteome</keyword>
<keyword evidence="1" id="KW-0479">Metal-binding</keyword>
<dbReference type="FunCoup" id="A0A2K1IF90">
    <property type="interactions" value="301"/>
</dbReference>
<dbReference type="OrthoDB" id="9514740at2759"/>
<keyword evidence="1" id="KW-0862">Zinc</keyword>
<reference evidence="4 6" key="2">
    <citation type="journal article" date="2018" name="Plant J.">
        <title>The Physcomitrella patens chromosome-scale assembly reveals moss genome structure and evolution.</title>
        <authorList>
            <person name="Lang D."/>
            <person name="Ullrich K.K."/>
            <person name="Murat F."/>
            <person name="Fuchs J."/>
            <person name="Jenkins J."/>
            <person name="Haas F.B."/>
            <person name="Piednoel M."/>
            <person name="Gundlach H."/>
            <person name="Van Bel M."/>
            <person name="Meyberg R."/>
            <person name="Vives C."/>
            <person name="Morata J."/>
            <person name="Symeonidi A."/>
            <person name="Hiss M."/>
            <person name="Muchero W."/>
            <person name="Kamisugi Y."/>
            <person name="Saleh O."/>
            <person name="Blanc G."/>
            <person name="Decker E.L."/>
            <person name="van Gessel N."/>
            <person name="Grimwood J."/>
            <person name="Hayes R.D."/>
            <person name="Graham S.W."/>
            <person name="Gunter L.E."/>
            <person name="McDaniel S.F."/>
            <person name="Hoernstein S.N.W."/>
            <person name="Larsson A."/>
            <person name="Li F.W."/>
            <person name="Perroud P.F."/>
            <person name="Phillips J."/>
            <person name="Ranjan P."/>
            <person name="Rokshar D.S."/>
            <person name="Rothfels C.J."/>
            <person name="Schneider L."/>
            <person name="Shu S."/>
            <person name="Stevenson D.W."/>
            <person name="Thummler F."/>
            <person name="Tillich M."/>
            <person name="Villarreal Aguilar J.C."/>
            <person name="Widiez T."/>
            <person name="Wong G.K."/>
            <person name="Wymore A."/>
            <person name="Zhang Y."/>
            <person name="Zimmer A.D."/>
            <person name="Quatrano R.S."/>
            <person name="Mayer K.F.X."/>
            <person name="Goodstein D."/>
            <person name="Casacuberta J.M."/>
            <person name="Vandepoele K."/>
            <person name="Reski R."/>
            <person name="Cuming A.C."/>
            <person name="Tuskan G.A."/>
            <person name="Maumus F."/>
            <person name="Salse J."/>
            <person name="Schmutz J."/>
            <person name="Rensing S.A."/>
        </authorList>
    </citation>
    <scope>NUCLEOTIDE SEQUENCE [LARGE SCALE GENOMIC DNA]</scope>
    <source>
        <strain evidence="5 6">cv. Gransden 2004</strain>
    </source>
</reference>
<dbReference type="PaxDb" id="3218-PP1S18_217V6.1"/>
<dbReference type="PANTHER" id="PTHR31681:SF3">
    <property type="entry name" value="OS04G0690100 PROTEIN"/>
    <property type="match status" value="1"/>
</dbReference>
<dbReference type="EnsemblPlants" id="Pp3c24_2500V3.1">
    <property type="protein sequence ID" value="Pp3c24_2500V3.1"/>
    <property type="gene ID" value="Pp3c24_2500"/>
</dbReference>
<dbReference type="RefSeq" id="XP_024364710.1">
    <property type="nucleotide sequence ID" value="XM_024508942.2"/>
</dbReference>
<evidence type="ECO:0000256" key="2">
    <source>
        <dbReference type="SAM" id="MobiDB-lite"/>
    </source>
</evidence>